<dbReference type="InterPro" id="IPR035906">
    <property type="entry name" value="MetI-like_sf"/>
</dbReference>
<feature type="transmembrane region" description="Helical" evidence="7">
    <location>
        <begin position="283"/>
        <end position="307"/>
    </location>
</feature>
<evidence type="ECO:0000259" key="9">
    <source>
        <dbReference type="PROSITE" id="PS50928"/>
    </source>
</evidence>
<feature type="domain" description="ABC transmembrane type-1" evidence="9">
    <location>
        <begin position="91"/>
        <end position="306"/>
    </location>
</feature>
<dbReference type="EMBL" id="FPKU01000002">
    <property type="protein sequence ID" value="SFZ84599.1"/>
    <property type="molecule type" value="Genomic_DNA"/>
</dbReference>
<accession>A0A1K2HXT5</accession>
<feature type="region of interest" description="Disordered" evidence="8">
    <location>
        <begin position="1"/>
        <end position="23"/>
    </location>
</feature>
<keyword evidence="5 7" id="KW-1133">Transmembrane helix</keyword>
<dbReference type="RefSeq" id="WP_244545304.1">
    <property type="nucleotide sequence ID" value="NZ_FPKU01000002.1"/>
</dbReference>
<feature type="transmembrane region" description="Helical" evidence="7">
    <location>
        <begin position="34"/>
        <end position="58"/>
    </location>
</feature>
<dbReference type="Gene3D" id="1.10.3720.10">
    <property type="entry name" value="MetI-like"/>
    <property type="match status" value="1"/>
</dbReference>
<dbReference type="PANTHER" id="PTHR30193">
    <property type="entry name" value="ABC TRANSPORTER PERMEASE PROTEIN"/>
    <property type="match status" value="1"/>
</dbReference>
<protein>
    <submittedName>
        <fullName evidence="10">Glucose/mannose transport system permease protein</fullName>
    </submittedName>
</protein>
<organism evidence="10 11">
    <name type="scientific">Devosia enhydra</name>
    <dbReference type="NCBI Taxonomy" id="665118"/>
    <lineage>
        <taxon>Bacteria</taxon>
        <taxon>Pseudomonadati</taxon>
        <taxon>Pseudomonadota</taxon>
        <taxon>Alphaproteobacteria</taxon>
        <taxon>Hyphomicrobiales</taxon>
        <taxon>Devosiaceae</taxon>
        <taxon>Devosia</taxon>
    </lineage>
</organism>
<keyword evidence="4 7" id="KW-0812">Transmembrane</keyword>
<evidence type="ECO:0000256" key="2">
    <source>
        <dbReference type="ARBA" id="ARBA00022448"/>
    </source>
</evidence>
<keyword evidence="6 7" id="KW-0472">Membrane</keyword>
<proteinExistence type="inferred from homology"/>
<dbReference type="PANTHER" id="PTHR30193:SF42">
    <property type="entry name" value="ABC TRANSPORTER PERMEASE PROTEIN"/>
    <property type="match status" value="1"/>
</dbReference>
<evidence type="ECO:0000313" key="11">
    <source>
        <dbReference type="Proteomes" id="UP000183447"/>
    </source>
</evidence>
<dbReference type="GO" id="GO:0055085">
    <property type="term" value="P:transmembrane transport"/>
    <property type="evidence" value="ECO:0007669"/>
    <property type="project" value="InterPro"/>
</dbReference>
<dbReference type="CDD" id="cd06261">
    <property type="entry name" value="TM_PBP2"/>
    <property type="match status" value="1"/>
</dbReference>
<feature type="transmembrane region" description="Helical" evidence="7">
    <location>
        <begin position="178"/>
        <end position="202"/>
    </location>
</feature>
<dbReference type="Pfam" id="PF00528">
    <property type="entry name" value="BPD_transp_1"/>
    <property type="match status" value="1"/>
</dbReference>
<evidence type="ECO:0000256" key="5">
    <source>
        <dbReference type="ARBA" id="ARBA00022989"/>
    </source>
</evidence>
<sequence length="315" mass="34114">MSQSSLRVEPAPHPRGGAGRFGRGRSGLGRHAPAWLAISPSLLAILIFVYGFALWTAYVSLSASRMVPDFALVGLRNYERMWGQDRWLVAAGNLVTFTALYVVVTLAVGLLIAILLDQKVRGETPLRTIFLYPAAVSLIVTGIAWKWLLNPGTGVEAFMRSAGWEGFAFDWIIRSETVIYAIVVAAVWQQAGFVSVLFLAALRGVDGEMVKAARLDGAGPIRTYWSVIIPAIRPAFISAGVLLVAFALKTFDLVVAMTAQGPGYASALPSTFVYDMAFQRNQLGMAAAGAISILVFAAIIVLPYVVWEFRKSDAR</sequence>
<dbReference type="AlphaFoldDB" id="A0A1K2HXT5"/>
<evidence type="ECO:0000313" key="10">
    <source>
        <dbReference type="EMBL" id="SFZ84599.1"/>
    </source>
</evidence>
<gene>
    <name evidence="10" type="ORF">SAMN02983003_2107</name>
</gene>
<dbReference type="PROSITE" id="PS50928">
    <property type="entry name" value="ABC_TM1"/>
    <property type="match status" value="1"/>
</dbReference>
<evidence type="ECO:0000256" key="6">
    <source>
        <dbReference type="ARBA" id="ARBA00023136"/>
    </source>
</evidence>
<dbReference type="InterPro" id="IPR000515">
    <property type="entry name" value="MetI-like"/>
</dbReference>
<name>A0A1K2HXT5_9HYPH</name>
<feature type="transmembrane region" description="Helical" evidence="7">
    <location>
        <begin position="128"/>
        <end position="148"/>
    </location>
</feature>
<comment type="similarity">
    <text evidence="7">Belongs to the binding-protein-dependent transport system permease family.</text>
</comment>
<evidence type="ECO:0000256" key="3">
    <source>
        <dbReference type="ARBA" id="ARBA00022475"/>
    </source>
</evidence>
<evidence type="ECO:0000256" key="7">
    <source>
        <dbReference type="RuleBase" id="RU363032"/>
    </source>
</evidence>
<evidence type="ECO:0000256" key="1">
    <source>
        <dbReference type="ARBA" id="ARBA00004651"/>
    </source>
</evidence>
<comment type="subcellular location">
    <subcellularLocation>
        <location evidence="1 7">Cell membrane</location>
        <topology evidence="1 7">Multi-pass membrane protein</topology>
    </subcellularLocation>
</comment>
<keyword evidence="3" id="KW-1003">Cell membrane</keyword>
<keyword evidence="2 7" id="KW-0813">Transport</keyword>
<dbReference type="STRING" id="665118.SAMN02983003_2107"/>
<evidence type="ECO:0000256" key="4">
    <source>
        <dbReference type="ARBA" id="ARBA00022692"/>
    </source>
</evidence>
<dbReference type="GO" id="GO:0005886">
    <property type="term" value="C:plasma membrane"/>
    <property type="evidence" value="ECO:0007669"/>
    <property type="project" value="UniProtKB-SubCell"/>
</dbReference>
<evidence type="ECO:0000256" key="8">
    <source>
        <dbReference type="SAM" id="MobiDB-lite"/>
    </source>
</evidence>
<feature type="transmembrane region" description="Helical" evidence="7">
    <location>
        <begin position="87"/>
        <end position="116"/>
    </location>
</feature>
<dbReference type="SUPFAM" id="SSF161098">
    <property type="entry name" value="MetI-like"/>
    <property type="match status" value="1"/>
</dbReference>
<reference evidence="10 11" key="1">
    <citation type="submission" date="2016-11" db="EMBL/GenBank/DDBJ databases">
        <authorList>
            <person name="Jaros S."/>
            <person name="Januszkiewicz K."/>
            <person name="Wedrychowicz H."/>
        </authorList>
    </citation>
    <scope>NUCLEOTIDE SEQUENCE [LARGE SCALE GENOMIC DNA]</scope>
    <source>
        <strain evidence="10 11">ATCC 23634</strain>
    </source>
</reference>
<feature type="transmembrane region" description="Helical" evidence="7">
    <location>
        <begin position="223"/>
        <end position="248"/>
    </location>
</feature>
<keyword evidence="11" id="KW-1185">Reference proteome</keyword>
<dbReference type="Proteomes" id="UP000183447">
    <property type="component" value="Unassembled WGS sequence"/>
</dbReference>
<dbReference type="InterPro" id="IPR051393">
    <property type="entry name" value="ABC_transporter_permease"/>
</dbReference>